<accession>A0A2U1JJ23</accession>
<dbReference type="GO" id="GO:0003677">
    <property type="term" value="F:DNA binding"/>
    <property type="evidence" value="ECO:0007669"/>
    <property type="project" value="InterPro"/>
</dbReference>
<feature type="domain" description="Transposase IS110-like N-terminal" evidence="1">
    <location>
        <begin position="9"/>
        <end position="69"/>
    </location>
</feature>
<dbReference type="InterPro" id="IPR002525">
    <property type="entry name" value="Transp_IS110-like_N"/>
</dbReference>
<evidence type="ECO:0000259" key="1">
    <source>
        <dbReference type="Pfam" id="PF01548"/>
    </source>
</evidence>
<dbReference type="RefSeq" id="WP_165820936.1">
    <property type="nucleotide sequence ID" value="NZ_QCZG01000076.1"/>
</dbReference>
<sequence>MEDLLERCAGLDVHKDSVVATVIAGKHGKRLVKETQSFGTMTPDLLELSDWLSSFECTHVAMESTGVYW</sequence>
<dbReference type="GO" id="GO:0006313">
    <property type="term" value="P:DNA transposition"/>
    <property type="evidence" value="ECO:0007669"/>
    <property type="project" value="InterPro"/>
</dbReference>
<dbReference type="AlphaFoldDB" id="A0A2U1JJ23"/>
<evidence type="ECO:0000313" key="2">
    <source>
        <dbReference type="EMBL" id="PWA05137.1"/>
    </source>
</evidence>
<dbReference type="EMBL" id="QCZG01000076">
    <property type="protein sequence ID" value="PWA05137.1"/>
    <property type="molecule type" value="Genomic_DNA"/>
</dbReference>
<proteinExistence type="predicted"/>
<name>A0A2U1JJ23_9BACI</name>
<dbReference type="Proteomes" id="UP000245998">
    <property type="component" value="Unassembled WGS sequence"/>
</dbReference>
<organism evidence="2 3">
    <name type="scientific">Pueribacillus theae</name>
    <dbReference type="NCBI Taxonomy" id="2171751"/>
    <lineage>
        <taxon>Bacteria</taxon>
        <taxon>Bacillati</taxon>
        <taxon>Bacillota</taxon>
        <taxon>Bacilli</taxon>
        <taxon>Bacillales</taxon>
        <taxon>Bacillaceae</taxon>
        <taxon>Pueribacillus</taxon>
    </lineage>
</organism>
<evidence type="ECO:0000313" key="3">
    <source>
        <dbReference type="Proteomes" id="UP000245998"/>
    </source>
</evidence>
<keyword evidence="3" id="KW-1185">Reference proteome</keyword>
<dbReference type="GO" id="GO:0004803">
    <property type="term" value="F:transposase activity"/>
    <property type="evidence" value="ECO:0007669"/>
    <property type="project" value="InterPro"/>
</dbReference>
<reference evidence="2 3" key="1">
    <citation type="submission" date="2018-04" db="EMBL/GenBank/DDBJ databases">
        <title>Camelliibacillus theae gen. nov., sp. nov., isolated from Pu'er tea.</title>
        <authorList>
            <person name="Niu L."/>
        </authorList>
    </citation>
    <scope>NUCLEOTIDE SEQUENCE [LARGE SCALE GENOMIC DNA]</scope>
    <source>
        <strain evidence="2 3">T8</strain>
    </source>
</reference>
<comment type="caution">
    <text evidence="2">The sequence shown here is derived from an EMBL/GenBank/DDBJ whole genome shotgun (WGS) entry which is preliminary data.</text>
</comment>
<protein>
    <submittedName>
        <fullName evidence="2">IS110 family transposase</fullName>
    </submittedName>
</protein>
<feature type="non-terminal residue" evidence="2">
    <location>
        <position position="69"/>
    </location>
</feature>
<gene>
    <name evidence="2" type="ORF">DCC39_18305</name>
</gene>
<dbReference type="Pfam" id="PF01548">
    <property type="entry name" value="DEDD_Tnp_IS110"/>
    <property type="match status" value="1"/>
</dbReference>